<dbReference type="PANTHER" id="PTHR46621">
    <property type="entry name" value="SNRNA-ACTIVATING PROTEIN COMPLEX SUBUNIT 4"/>
    <property type="match status" value="1"/>
</dbReference>
<dbReference type="OMA" id="PYLIAPQ"/>
<keyword evidence="9" id="KW-1185">Reference proteome</keyword>
<evidence type="ECO:0000256" key="5">
    <source>
        <dbReference type="SAM" id="MobiDB-lite"/>
    </source>
</evidence>
<dbReference type="InParanoid" id="M4B352"/>
<dbReference type="PROSITE" id="PS51294">
    <property type="entry name" value="HTH_MYB"/>
    <property type="match status" value="3"/>
</dbReference>
<dbReference type="SMART" id="SM00717">
    <property type="entry name" value="SANT"/>
    <property type="match status" value="3"/>
</dbReference>
<proteinExistence type="predicted"/>
<reference evidence="9" key="1">
    <citation type="journal article" date="2010" name="Science">
        <title>Signatures of adaptation to obligate biotrophy in the Hyaloperonospora arabidopsidis genome.</title>
        <authorList>
            <person name="Baxter L."/>
            <person name="Tripathy S."/>
            <person name="Ishaque N."/>
            <person name="Boot N."/>
            <person name="Cabral A."/>
            <person name="Kemen E."/>
            <person name="Thines M."/>
            <person name="Ah-Fong A."/>
            <person name="Anderson R."/>
            <person name="Badejoko W."/>
            <person name="Bittner-Eddy P."/>
            <person name="Boore J.L."/>
            <person name="Chibucos M.C."/>
            <person name="Coates M."/>
            <person name="Dehal P."/>
            <person name="Delehaunty K."/>
            <person name="Dong S."/>
            <person name="Downton P."/>
            <person name="Dumas B."/>
            <person name="Fabro G."/>
            <person name="Fronick C."/>
            <person name="Fuerstenberg S.I."/>
            <person name="Fulton L."/>
            <person name="Gaulin E."/>
            <person name="Govers F."/>
            <person name="Hughes L."/>
            <person name="Humphray S."/>
            <person name="Jiang R.H."/>
            <person name="Judelson H."/>
            <person name="Kamoun S."/>
            <person name="Kyung K."/>
            <person name="Meijer H."/>
            <person name="Minx P."/>
            <person name="Morris P."/>
            <person name="Nelson J."/>
            <person name="Phuntumart V."/>
            <person name="Qutob D."/>
            <person name="Rehmany A."/>
            <person name="Rougon-Cardoso A."/>
            <person name="Ryden P."/>
            <person name="Torto-Alalibo T."/>
            <person name="Studholme D."/>
            <person name="Wang Y."/>
            <person name="Win J."/>
            <person name="Wood J."/>
            <person name="Clifton S.W."/>
            <person name="Rogers J."/>
            <person name="Van den Ackerveken G."/>
            <person name="Jones J.D."/>
            <person name="McDowell J.M."/>
            <person name="Beynon J."/>
            <person name="Tyler B.M."/>
        </authorList>
    </citation>
    <scope>NUCLEOTIDE SEQUENCE [LARGE SCALE GENOMIC DNA]</scope>
    <source>
        <strain evidence="9">Emoy2</strain>
    </source>
</reference>
<dbReference type="PANTHER" id="PTHR46621:SF1">
    <property type="entry name" value="SNRNA-ACTIVATING PROTEIN COMPLEX SUBUNIT 4"/>
    <property type="match status" value="1"/>
</dbReference>
<feature type="domain" description="Myb-like" evidence="6">
    <location>
        <begin position="110"/>
        <end position="160"/>
    </location>
</feature>
<reference evidence="8" key="2">
    <citation type="submission" date="2015-06" db="UniProtKB">
        <authorList>
            <consortium name="EnsemblProtists"/>
        </authorList>
    </citation>
    <scope>IDENTIFICATION</scope>
    <source>
        <strain evidence="8">Emoy2</strain>
    </source>
</reference>
<feature type="domain" description="Myb-like" evidence="6">
    <location>
        <begin position="58"/>
        <end position="109"/>
    </location>
</feature>
<dbReference type="EMBL" id="JH598094">
    <property type="status" value="NOT_ANNOTATED_CDS"/>
    <property type="molecule type" value="Genomic_DNA"/>
</dbReference>
<dbReference type="STRING" id="559515.M4B352"/>
<dbReference type="eggNOG" id="KOG0048">
    <property type="taxonomic scope" value="Eukaryota"/>
</dbReference>
<feature type="domain" description="HTH myb-type" evidence="7">
    <location>
        <begin position="58"/>
        <end position="113"/>
    </location>
</feature>
<dbReference type="VEuPathDB" id="FungiDB:HpaG800700"/>
<dbReference type="InterPro" id="IPR009057">
    <property type="entry name" value="Homeodomain-like_sf"/>
</dbReference>
<dbReference type="AlphaFoldDB" id="M4B352"/>
<dbReference type="Proteomes" id="UP000011713">
    <property type="component" value="Unassembled WGS sequence"/>
</dbReference>
<dbReference type="GO" id="GO:0001006">
    <property type="term" value="F:RNA polymerase III type 3 promoter sequence-specific DNA binding"/>
    <property type="evidence" value="ECO:0007669"/>
    <property type="project" value="TreeGrafter"/>
</dbReference>
<evidence type="ECO:0000256" key="1">
    <source>
        <dbReference type="ARBA" id="ARBA00023015"/>
    </source>
</evidence>
<keyword evidence="4" id="KW-0539">Nucleus</keyword>
<sequence length="521" mass="58504">MSFDLVSALSLAKTRSSAHSSYHLVAIIVHLRTCRKRSTTLLHSLNYDAPRKAQKALAEDEKGKRWTPDQDNALRQAVEEFGQRNWKAIASRVDGRNHSQCLQRWNKVLKPGLVKGHWAYEEDSTLEHMVLQGCHSWGEVATYIPGRTAKQCRERWRNHLDPSINKFPFTLEEDKVIQDGFRNMGNRWTQIAELLPGRTEDAVKMRWKALNPNERVKAKPGRPKLMPGMTANKQRSAIPPPPDDVVATLINRPTMTPAVVVYEDNDCSGPVFYQDDGVTNGSMPSLDPLQMAMPYAAESLPTEMAHHYPEPIIEPLSDEAKAENETKDAAMLRELLRSHSNSLLSFGSLRGLDSFADMSPEDLLASGELDEMFRATVLISKDKCERSRLSSTSSVMDTLTSSFKNPESLQKAMQNLDHEDQHLFQGLIDSWRAQVSSDCVSASEVDDHIANLPVDPDAYLQCSFETSSGRNMARASDTEETRSYSRRNANGISYELGNITSDIDDLLDSDLMRPIIKGRLC</sequence>
<keyword evidence="1" id="KW-0805">Transcription regulation</keyword>
<dbReference type="Pfam" id="PF00249">
    <property type="entry name" value="Myb_DNA-binding"/>
    <property type="match status" value="1"/>
</dbReference>
<feature type="region of interest" description="Disordered" evidence="5">
    <location>
        <begin position="216"/>
        <end position="241"/>
    </location>
</feature>
<dbReference type="EnsemblProtists" id="HpaT800700">
    <property type="protein sequence ID" value="HpaP800700"/>
    <property type="gene ID" value="HpaG800700"/>
</dbReference>
<name>M4B352_HYAAE</name>
<protein>
    <recommendedName>
        <fullName evidence="10">Myb-like DNA-binding protein</fullName>
    </recommendedName>
</protein>
<dbReference type="SUPFAM" id="SSF46689">
    <property type="entry name" value="Homeodomain-like"/>
    <property type="match status" value="2"/>
</dbReference>
<dbReference type="InterPro" id="IPR001005">
    <property type="entry name" value="SANT/Myb"/>
</dbReference>
<dbReference type="CDD" id="cd00167">
    <property type="entry name" value="SANT"/>
    <property type="match status" value="3"/>
</dbReference>
<organism evidence="8 9">
    <name type="scientific">Hyaloperonospora arabidopsidis (strain Emoy2)</name>
    <name type="common">Downy mildew agent</name>
    <name type="synonym">Peronospora arabidopsidis</name>
    <dbReference type="NCBI Taxonomy" id="559515"/>
    <lineage>
        <taxon>Eukaryota</taxon>
        <taxon>Sar</taxon>
        <taxon>Stramenopiles</taxon>
        <taxon>Oomycota</taxon>
        <taxon>Peronosporomycetes</taxon>
        <taxon>Peronosporales</taxon>
        <taxon>Peronosporaceae</taxon>
        <taxon>Hyaloperonospora</taxon>
    </lineage>
</organism>
<dbReference type="HOGENOM" id="CLU_030077_0_0_1"/>
<dbReference type="Pfam" id="PF13921">
    <property type="entry name" value="Myb_DNA-bind_6"/>
    <property type="match status" value="1"/>
</dbReference>
<dbReference type="GO" id="GO:0042795">
    <property type="term" value="P:snRNA transcription by RNA polymerase II"/>
    <property type="evidence" value="ECO:0007669"/>
    <property type="project" value="TreeGrafter"/>
</dbReference>
<evidence type="ECO:0000256" key="2">
    <source>
        <dbReference type="ARBA" id="ARBA00023125"/>
    </source>
</evidence>
<evidence type="ECO:0000313" key="9">
    <source>
        <dbReference type="Proteomes" id="UP000011713"/>
    </source>
</evidence>
<dbReference type="PROSITE" id="PS50090">
    <property type="entry name" value="MYB_LIKE"/>
    <property type="match status" value="3"/>
</dbReference>
<keyword evidence="3" id="KW-0804">Transcription</keyword>
<dbReference type="Gene3D" id="1.10.10.60">
    <property type="entry name" value="Homeodomain-like"/>
    <property type="match status" value="3"/>
</dbReference>
<evidence type="ECO:0000313" key="8">
    <source>
        <dbReference type="EnsemblProtists" id="HpaP800700"/>
    </source>
</evidence>
<evidence type="ECO:0000256" key="4">
    <source>
        <dbReference type="ARBA" id="ARBA00023242"/>
    </source>
</evidence>
<keyword evidence="2" id="KW-0238">DNA-binding</keyword>
<feature type="domain" description="HTH myb-type" evidence="7">
    <location>
        <begin position="114"/>
        <end position="164"/>
    </location>
</feature>
<feature type="domain" description="HTH myb-type" evidence="7">
    <location>
        <begin position="168"/>
        <end position="215"/>
    </location>
</feature>
<dbReference type="GO" id="GO:0000978">
    <property type="term" value="F:RNA polymerase II cis-regulatory region sequence-specific DNA binding"/>
    <property type="evidence" value="ECO:0007669"/>
    <property type="project" value="TreeGrafter"/>
</dbReference>
<evidence type="ECO:0000259" key="7">
    <source>
        <dbReference type="PROSITE" id="PS51294"/>
    </source>
</evidence>
<dbReference type="InterPro" id="IPR017930">
    <property type="entry name" value="Myb_dom"/>
</dbReference>
<accession>M4B352</accession>
<evidence type="ECO:0000256" key="3">
    <source>
        <dbReference type="ARBA" id="ARBA00023163"/>
    </source>
</evidence>
<dbReference type="GO" id="GO:0019185">
    <property type="term" value="C:snRNA-activating protein complex"/>
    <property type="evidence" value="ECO:0007669"/>
    <property type="project" value="TreeGrafter"/>
</dbReference>
<evidence type="ECO:0000259" key="6">
    <source>
        <dbReference type="PROSITE" id="PS50090"/>
    </source>
</evidence>
<evidence type="ECO:0008006" key="10">
    <source>
        <dbReference type="Google" id="ProtNLM"/>
    </source>
</evidence>
<dbReference type="GO" id="GO:0042796">
    <property type="term" value="P:snRNA transcription by RNA polymerase III"/>
    <property type="evidence" value="ECO:0007669"/>
    <property type="project" value="TreeGrafter"/>
</dbReference>
<feature type="domain" description="Myb-like" evidence="6">
    <location>
        <begin position="161"/>
        <end position="211"/>
    </location>
</feature>
<dbReference type="InterPro" id="IPR051575">
    <property type="entry name" value="Myb-like_DNA-bd"/>
</dbReference>